<dbReference type="InterPro" id="IPR013362">
    <property type="entry name" value="Pilus_4_PilV"/>
</dbReference>
<keyword evidence="1" id="KW-0812">Transmembrane</keyword>
<dbReference type="RefSeq" id="WP_150547689.1">
    <property type="nucleotide sequence ID" value="NZ_LR215729.2"/>
</dbReference>
<proteinExistence type="predicted"/>
<accession>A0A653DZZ0</accession>
<dbReference type="InterPro" id="IPR012902">
    <property type="entry name" value="N_methyl_site"/>
</dbReference>
<organism evidence="2">
    <name type="scientific">Pseudomonas marincola</name>
    <dbReference type="NCBI Taxonomy" id="437900"/>
    <lineage>
        <taxon>Bacteria</taxon>
        <taxon>Pseudomonadati</taxon>
        <taxon>Pseudomonadota</taxon>
        <taxon>Gammaproteobacteria</taxon>
        <taxon>Pseudomonadales</taxon>
        <taxon>Pseudomonadaceae</taxon>
        <taxon>Pseudomonas</taxon>
    </lineage>
</organism>
<dbReference type="Pfam" id="PF07963">
    <property type="entry name" value="N_methyl"/>
    <property type="match status" value="1"/>
</dbReference>
<gene>
    <name evidence="2" type="ORF">PMYSY11_0918</name>
</gene>
<dbReference type="NCBIfam" id="TIGR02523">
    <property type="entry name" value="type_IV_pilV"/>
    <property type="match status" value="1"/>
</dbReference>
<keyword evidence="1" id="KW-0472">Membrane</keyword>
<dbReference type="NCBIfam" id="TIGR02532">
    <property type="entry name" value="IV_pilin_GFxxxE"/>
    <property type="match status" value="1"/>
</dbReference>
<evidence type="ECO:0000313" key="2">
    <source>
        <dbReference type="EMBL" id="VEV95965.1"/>
    </source>
</evidence>
<evidence type="ECO:0000256" key="1">
    <source>
        <dbReference type="SAM" id="Phobius"/>
    </source>
</evidence>
<dbReference type="EMBL" id="LR215729">
    <property type="protein sequence ID" value="VEV95965.1"/>
    <property type="molecule type" value="Genomic_DNA"/>
</dbReference>
<sequence length="181" mass="19567">MISRVRNRGFSMIEVLVTLVLISIGVLGMVAMQAKGITYTQDSVVRNQAALLADELMEILRSDRQTILDVKGVPTSTSDYYKKKGTAFPDAPASCNPLPASAEDRLGCWAAKAAQTLPDAGALLTSDFYVCRTDGSAVCPDKGAAIEIQLAWRVKENECMDANAQAGDDLTICHYHLRAEL</sequence>
<reference evidence="2" key="1">
    <citation type="submission" date="2019-02" db="EMBL/GenBank/DDBJ databases">
        <authorList>
            <consortium name="Genoscope - CEA"/>
            <person name="William W."/>
        </authorList>
    </citation>
    <scope>NUCLEOTIDE SEQUENCE [LARGE SCALE GENOMIC DNA]</scope>
    <source>
        <strain evidence="2">YSy11</strain>
    </source>
</reference>
<protein>
    <submittedName>
        <fullName evidence="2">Type IV pilus modification protein PilV</fullName>
    </submittedName>
</protein>
<keyword evidence="1" id="KW-1133">Transmembrane helix</keyword>
<name>A0A653DZZ0_9PSED</name>
<feature type="transmembrane region" description="Helical" evidence="1">
    <location>
        <begin position="12"/>
        <end position="32"/>
    </location>
</feature>
<dbReference type="AlphaFoldDB" id="A0A653DZZ0"/>